<proteinExistence type="predicted"/>
<evidence type="ECO:0000313" key="4">
    <source>
        <dbReference type="Proteomes" id="UP000000268"/>
    </source>
</evidence>
<dbReference type="OrthoDB" id="9775830at2"/>
<name>B0C154_ACAM1</name>
<evidence type="ECO:0000256" key="2">
    <source>
        <dbReference type="SAM" id="SignalP"/>
    </source>
</evidence>
<dbReference type="RefSeq" id="WP_012163850.1">
    <property type="nucleotide sequence ID" value="NC_009925.1"/>
</dbReference>
<feature type="signal peptide" evidence="2">
    <location>
        <begin position="1"/>
        <end position="30"/>
    </location>
</feature>
<accession>B0C154</accession>
<dbReference type="EMBL" id="CP000828">
    <property type="protein sequence ID" value="ABW28452.1"/>
    <property type="molecule type" value="Genomic_DNA"/>
</dbReference>
<dbReference type="eggNOG" id="ENOG502ZA82">
    <property type="taxonomic scope" value="Bacteria"/>
</dbReference>
<keyword evidence="2" id="KW-0732">Signal</keyword>
<evidence type="ECO:0000256" key="1">
    <source>
        <dbReference type="SAM" id="MobiDB-lite"/>
    </source>
</evidence>
<feature type="chain" id="PRO_5002746616" evidence="2">
    <location>
        <begin position="31"/>
        <end position="512"/>
    </location>
</feature>
<dbReference type="Proteomes" id="UP000000268">
    <property type="component" value="Chromosome"/>
</dbReference>
<organism evidence="3 4">
    <name type="scientific">Acaryochloris marina (strain MBIC 11017)</name>
    <dbReference type="NCBI Taxonomy" id="329726"/>
    <lineage>
        <taxon>Bacteria</taxon>
        <taxon>Bacillati</taxon>
        <taxon>Cyanobacteriota</taxon>
        <taxon>Cyanophyceae</taxon>
        <taxon>Acaryochloridales</taxon>
        <taxon>Acaryochloridaceae</taxon>
        <taxon>Acaryochloris</taxon>
    </lineage>
</organism>
<gene>
    <name evidence="3" type="ordered locus">AM1_3458</name>
</gene>
<reference evidence="3 4" key="1">
    <citation type="journal article" date="2008" name="Proc. Natl. Acad. Sci. U.S.A.">
        <title>Niche adaptation and genome expansion in the chlorophyll d-producing cyanobacterium Acaryochloris marina.</title>
        <authorList>
            <person name="Swingley W.D."/>
            <person name="Chen M."/>
            <person name="Cheung P.C."/>
            <person name="Conrad A.L."/>
            <person name="Dejesa L.C."/>
            <person name="Hao J."/>
            <person name="Honchak B.M."/>
            <person name="Karbach L.E."/>
            <person name="Kurdoglu A."/>
            <person name="Lahiri S."/>
            <person name="Mastrian S.D."/>
            <person name="Miyashita H."/>
            <person name="Page L."/>
            <person name="Ramakrishna P."/>
            <person name="Satoh S."/>
            <person name="Sattley W.M."/>
            <person name="Shimada Y."/>
            <person name="Taylor H.L."/>
            <person name="Tomo T."/>
            <person name="Tsuchiya T."/>
            <person name="Wang Z.T."/>
            <person name="Raymond J."/>
            <person name="Mimuro M."/>
            <person name="Blankenship R.E."/>
            <person name="Touchman J.W."/>
        </authorList>
    </citation>
    <scope>NUCLEOTIDE SEQUENCE [LARGE SCALE GENOMIC DNA]</scope>
    <source>
        <strain evidence="4">MBIC 11017</strain>
    </source>
</reference>
<feature type="region of interest" description="Disordered" evidence="1">
    <location>
        <begin position="358"/>
        <end position="383"/>
    </location>
</feature>
<sequence>MPSQQSFKRLAALAFAAALIIGQIPNPAAAEQRNLVAHPRTSYQLSFYNRHRRSYRVASALHFAHSKLHDVLLLTPFKQHTQEDAKLYQEVLDYDESPPRIEPPMELFAPFAARATWRLFRTIDSVHLLHEMTEDVMSDKDIAWHEKEEKLLETYDYYRKTYKDIALSPAPLDMTMRRAAVMMKPYFALTRNYYPKNNNFFYAAHWWHPALYETMMMSGNGDAQDKFMNQMEDLFGEQVVPAPPGRMLLSWELSPRYSRLSPETANVFDNLHMLHGITYDIFAYDGWTVEQKRTELYRVLGAMAYKPGDENLVRKFELTKPEVNPLDYNEWVQEVDGEMTRMMTEMLDEMMPVMMQHRSSPSSEMQHQGMAHHQGSRSQHPMSSIMKHQGTEHSHSEMHGSMQQEGMTSQSDNMAQHGMSPEMHQMHQQLKAQLKLKLTPGIQDGELPGSFMDAMMALMPQMQMHHEGMKPGSINPVMVEAMIKGWQQKYGNLPDVEPMPMSDEPSGIALAQ</sequence>
<dbReference type="KEGG" id="amr:AM1_3458"/>
<evidence type="ECO:0000313" key="3">
    <source>
        <dbReference type="EMBL" id="ABW28452.1"/>
    </source>
</evidence>
<keyword evidence="4" id="KW-1185">Reference proteome</keyword>
<dbReference type="AlphaFoldDB" id="B0C154"/>
<protein>
    <submittedName>
        <fullName evidence="3">Uncharacterized protein</fullName>
    </submittedName>
</protein>
<dbReference type="HOGENOM" id="CLU_598369_0_0_3"/>